<dbReference type="EMBL" id="PDUG01000006">
    <property type="protein sequence ID" value="PIC20209.1"/>
    <property type="molecule type" value="Genomic_DNA"/>
</dbReference>
<keyword evidence="3" id="KW-1185">Reference proteome</keyword>
<dbReference type="AlphaFoldDB" id="A0A2G5SYY6"/>
<accession>A0A2G5SYY6</accession>
<dbReference type="EMBL" id="PDUG01000006">
    <property type="protein sequence ID" value="PIC20188.1"/>
    <property type="molecule type" value="Genomic_DNA"/>
</dbReference>
<gene>
    <name evidence="1" type="primary">Cnig_chr_X.g25470</name>
    <name evidence="2" type="synonym">Cnig_chr_X.g25486</name>
    <name evidence="1" type="ORF">B9Z55_025470</name>
    <name evidence="2" type="ORF">B9Z55_025486</name>
</gene>
<evidence type="ECO:0000313" key="3">
    <source>
        <dbReference type="Proteomes" id="UP000230233"/>
    </source>
</evidence>
<name>A0A2G5SYY6_9PELO</name>
<protein>
    <recommendedName>
        <fullName evidence="4">HMG box domain-containing protein</fullName>
    </recommendedName>
</protein>
<sequence>MPQEVPFRACTNMDLFCAWRQEKYAMISKNAKLEWKSLDEDARNLWKKKEEMVFEEFKVQVKAGFIRFQRTTRPKVVK</sequence>
<evidence type="ECO:0000313" key="1">
    <source>
        <dbReference type="EMBL" id="PIC20188.1"/>
    </source>
</evidence>
<comment type="caution">
    <text evidence="1">The sequence shown here is derived from an EMBL/GenBank/DDBJ whole genome shotgun (WGS) entry which is preliminary data.</text>
</comment>
<dbReference type="Proteomes" id="UP000230233">
    <property type="component" value="Chromosome X"/>
</dbReference>
<proteinExistence type="predicted"/>
<evidence type="ECO:0000313" key="2">
    <source>
        <dbReference type="EMBL" id="PIC20209.1"/>
    </source>
</evidence>
<evidence type="ECO:0008006" key="4">
    <source>
        <dbReference type="Google" id="ProtNLM"/>
    </source>
</evidence>
<reference evidence="1" key="2">
    <citation type="journal article" date="2018" name="Science">
        <title>Rapid genome shrinkage in a self-fertile nematode reveals sperm competition proteins.</title>
        <authorList>
            <person name="Yin D."/>
            <person name="Schwarz E.M."/>
            <person name="Thomas C.G."/>
            <person name="Felde R.L."/>
            <person name="Korf I.F."/>
            <person name="Cutter A.D."/>
            <person name="Schartner C.M."/>
            <person name="Ralston E.J."/>
            <person name="Meyer B.J."/>
            <person name="Haag E.S."/>
        </authorList>
    </citation>
    <scope>NUCLEOTIDE SEQUENCE</scope>
    <source>
        <strain evidence="1">JU1422</strain>
    </source>
</reference>
<reference evidence="3" key="1">
    <citation type="submission" date="2017-10" db="EMBL/GenBank/DDBJ databases">
        <title>Rapid genome shrinkage in a self-fertile nematode reveals novel sperm competition proteins.</title>
        <authorList>
            <person name="Yin D."/>
            <person name="Schwarz E.M."/>
            <person name="Thomas C.G."/>
            <person name="Felde R.L."/>
            <person name="Korf I.F."/>
            <person name="Cutter A.D."/>
            <person name="Schartner C.M."/>
            <person name="Ralston E.J."/>
            <person name="Meyer B.J."/>
            <person name="Haag E.S."/>
        </authorList>
    </citation>
    <scope>NUCLEOTIDE SEQUENCE [LARGE SCALE GENOMIC DNA]</scope>
    <source>
        <strain evidence="3">JU1422</strain>
    </source>
</reference>
<organism evidence="1 3">
    <name type="scientific">Caenorhabditis nigoni</name>
    <dbReference type="NCBI Taxonomy" id="1611254"/>
    <lineage>
        <taxon>Eukaryota</taxon>
        <taxon>Metazoa</taxon>
        <taxon>Ecdysozoa</taxon>
        <taxon>Nematoda</taxon>
        <taxon>Chromadorea</taxon>
        <taxon>Rhabditida</taxon>
        <taxon>Rhabditina</taxon>
        <taxon>Rhabditomorpha</taxon>
        <taxon>Rhabditoidea</taxon>
        <taxon>Rhabditidae</taxon>
        <taxon>Peloderinae</taxon>
        <taxon>Caenorhabditis</taxon>
    </lineage>
</organism>